<protein>
    <submittedName>
        <fullName evidence="1">16192_t:CDS:1</fullName>
    </submittedName>
</protein>
<accession>A0ACA9KI72</accession>
<evidence type="ECO:0000313" key="1">
    <source>
        <dbReference type="EMBL" id="CAG8474876.1"/>
    </source>
</evidence>
<gene>
    <name evidence="1" type="ORF">DHETER_LOCUS1875</name>
</gene>
<proteinExistence type="predicted"/>
<dbReference type="Proteomes" id="UP000789702">
    <property type="component" value="Unassembled WGS sequence"/>
</dbReference>
<name>A0ACA9KI72_9GLOM</name>
<sequence>MEIDISGLRNKALYEIAYWFYSEKSLIRNTSIAKMRLKEITDNLSLRYQTRAAKGQQTQHLLFVGAPAQRDEQKKKEEGQHDTTSTKRIHSVPQEQATVGAQCAWEDQQQRNIKKDQ</sequence>
<evidence type="ECO:0000313" key="2">
    <source>
        <dbReference type="Proteomes" id="UP000789702"/>
    </source>
</evidence>
<reference evidence="1" key="1">
    <citation type="submission" date="2021-06" db="EMBL/GenBank/DDBJ databases">
        <authorList>
            <person name="Kallberg Y."/>
            <person name="Tangrot J."/>
            <person name="Rosling A."/>
        </authorList>
    </citation>
    <scope>NUCLEOTIDE SEQUENCE</scope>
    <source>
        <strain evidence="1">IL203A</strain>
    </source>
</reference>
<keyword evidence="2" id="KW-1185">Reference proteome</keyword>
<comment type="caution">
    <text evidence="1">The sequence shown here is derived from an EMBL/GenBank/DDBJ whole genome shotgun (WGS) entry which is preliminary data.</text>
</comment>
<organism evidence="1 2">
    <name type="scientific">Dentiscutata heterogama</name>
    <dbReference type="NCBI Taxonomy" id="1316150"/>
    <lineage>
        <taxon>Eukaryota</taxon>
        <taxon>Fungi</taxon>
        <taxon>Fungi incertae sedis</taxon>
        <taxon>Mucoromycota</taxon>
        <taxon>Glomeromycotina</taxon>
        <taxon>Glomeromycetes</taxon>
        <taxon>Diversisporales</taxon>
        <taxon>Gigasporaceae</taxon>
        <taxon>Dentiscutata</taxon>
    </lineage>
</organism>
<dbReference type="EMBL" id="CAJVPU010001221">
    <property type="protein sequence ID" value="CAG8474876.1"/>
    <property type="molecule type" value="Genomic_DNA"/>
</dbReference>